<dbReference type="EMBL" id="JAYKXN010000006">
    <property type="protein sequence ID" value="KAK7277775.1"/>
    <property type="molecule type" value="Genomic_DNA"/>
</dbReference>
<dbReference type="Pfam" id="PF01190">
    <property type="entry name" value="Pollen_Ole_e_1"/>
    <property type="match status" value="1"/>
</dbReference>
<dbReference type="Proteomes" id="UP001359559">
    <property type="component" value="Unassembled WGS sequence"/>
</dbReference>
<gene>
    <name evidence="3" type="ORF">RJT34_22792</name>
</gene>
<protein>
    <submittedName>
        <fullName evidence="3">Uncharacterized protein</fullName>
    </submittedName>
</protein>
<keyword evidence="4" id="KW-1185">Reference proteome</keyword>
<organism evidence="3 4">
    <name type="scientific">Clitoria ternatea</name>
    <name type="common">Butterfly pea</name>
    <dbReference type="NCBI Taxonomy" id="43366"/>
    <lineage>
        <taxon>Eukaryota</taxon>
        <taxon>Viridiplantae</taxon>
        <taxon>Streptophyta</taxon>
        <taxon>Embryophyta</taxon>
        <taxon>Tracheophyta</taxon>
        <taxon>Spermatophyta</taxon>
        <taxon>Magnoliopsida</taxon>
        <taxon>eudicotyledons</taxon>
        <taxon>Gunneridae</taxon>
        <taxon>Pentapetalae</taxon>
        <taxon>rosids</taxon>
        <taxon>fabids</taxon>
        <taxon>Fabales</taxon>
        <taxon>Fabaceae</taxon>
        <taxon>Papilionoideae</taxon>
        <taxon>50 kb inversion clade</taxon>
        <taxon>NPAAA clade</taxon>
        <taxon>indigoferoid/millettioid clade</taxon>
        <taxon>Phaseoleae</taxon>
        <taxon>Clitoria</taxon>
    </lineage>
</organism>
<evidence type="ECO:0000256" key="2">
    <source>
        <dbReference type="SAM" id="MobiDB-lite"/>
    </source>
</evidence>
<dbReference type="GO" id="GO:0071944">
    <property type="term" value="C:cell periphery"/>
    <property type="evidence" value="ECO:0007669"/>
    <property type="project" value="TreeGrafter"/>
</dbReference>
<reference evidence="3 4" key="1">
    <citation type="submission" date="2024-01" db="EMBL/GenBank/DDBJ databases">
        <title>The genomes of 5 underutilized Papilionoideae crops provide insights into root nodulation and disease resistance.</title>
        <authorList>
            <person name="Yuan L."/>
        </authorList>
    </citation>
    <scope>NUCLEOTIDE SEQUENCE [LARGE SCALE GENOMIC DNA]</scope>
    <source>
        <strain evidence="3">LY-2023</strain>
        <tissue evidence="3">Leaf</tissue>
    </source>
</reference>
<comment type="caution">
    <text evidence="3">The sequence shown here is derived from an EMBL/GenBank/DDBJ whole genome shotgun (WGS) entry which is preliminary data.</text>
</comment>
<evidence type="ECO:0000313" key="3">
    <source>
        <dbReference type="EMBL" id="KAK7277775.1"/>
    </source>
</evidence>
<feature type="region of interest" description="Disordered" evidence="2">
    <location>
        <begin position="1"/>
        <end position="30"/>
    </location>
</feature>
<accession>A0AAN9FKL6</accession>
<evidence type="ECO:0000313" key="4">
    <source>
        <dbReference type="Proteomes" id="UP001359559"/>
    </source>
</evidence>
<dbReference type="AlphaFoldDB" id="A0AAN9FKL6"/>
<dbReference type="PANTHER" id="PTHR33470">
    <property type="entry name" value="OS01G0164075 PROTEIN"/>
    <property type="match status" value="1"/>
</dbReference>
<keyword evidence="1" id="KW-0732">Signal</keyword>
<evidence type="ECO:0000256" key="1">
    <source>
        <dbReference type="ARBA" id="ARBA00022729"/>
    </source>
</evidence>
<name>A0AAN9FKL6_CLITE</name>
<feature type="compositionally biased region" description="Polar residues" evidence="2">
    <location>
        <begin position="12"/>
        <end position="22"/>
    </location>
</feature>
<proteinExistence type="predicted"/>
<sequence>MNSHHRALPDSGGTNSSFATASSDDHGPQAEKLVSTNIGIQGVVYCKFGSKLIPLEGALTRITCEAVDEYGFDTTPFSFLSKATDTKGYFLATLCPEEVVEKQEVKECRVFLDASPLNNCSYATDFNQGISGAVLHSYRFLHDKKMKLYTVGPFLFTEISL</sequence>
<dbReference type="PANTHER" id="PTHR33470:SF58">
    <property type="entry name" value="POLLEN OLE E 1 ALLERGEN AND EXTENSIN FAMILY PROTEIN"/>
    <property type="match status" value="1"/>
</dbReference>